<gene>
    <name evidence="1" type="ORF">TCON_1921</name>
</gene>
<organism evidence="1 2">
    <name type="scientific">Astathelohania contejeani</name>
    <dbReference type="NCBI Taxonomy" id="164912"/>
    <lineage>
        <taxon>Eukaryota</taxon>
        <taxon>Fungi</taxon>
        <taxon>Fungi incertae sedis</taxon>
        <taxon>Microsporidia</taxon>
        <taxon>Astathelohaniidae</taxon>
        <taxon>Astathelohania</taxon>
    </lineage>
</organism>
<comment type="caution">
    <text evidence="1">The sequence shown here is derived from an EMBL/GenBank/DDBJ whole genome shotgun (WGS) entry which is preliminary data.</text>
</comment>
<reference evidence="1 2" key="1">
    <citation type="submission" date="2019-01" db="EMBL/GenBank/DDBJ databases">
        <title>Genomes sequencing and comparative genomics of infectious freshwater microsporidia, Cucumispora dikerogammari and Thelohania contejeani.</title>
        <authorList>
            <person name="Cormier A."/>
            <person name="Giraud I."/>
            <person name="Wattier R."/>
            <person name="Teixeira M."/>
            <person name="Grandjean F."/>
            <person name="Rigaud T."/>
            <person name="Cordaux R."/>
        </authorList>
    </citation>
    <scope>NUCLEOTIDE SEQUENCE [LARGE SCALE GENOMIC DNA]</scope>
    <source>
        <strain evidence="1">T1</strain>
        <tissue evidence="1">Spores</tissue>
    </source>
</reference>
<keyword evidence="2" id="KW-1185">Reference proteome</keyword>
<sequence length="165" mass="20070">MHKIFIETAKWKVTIILKKEIIRRTSYKECIHIHSNRYIEDQCYSFFIIRNQNIFMKYKLKNYDNEITHLIIEFNTCNVIKNEIKSIVKELSVRLPSVFNRSFVINMNNKDTLYMEKQHIYQSALFILGLNEINKMGLYKFLDEYKIELNENESDEIFDYDEIEM</sequence>
<proteinExistence type="predicted"/>
<dbReference type="EMBL" id="SBIQ01000167">
    <property type="protein sequence ID" value="KAF7682861.1"/>
    <property type="molecule type" value="Genomic_DNA"/>
</dbReference>
<protein>
    <recommendedName>
        <fullName evidence="3">RNA polymerase alpha subunit</fullName>
    </recommendedName>
</protein>
<dbReference type="Proteomes" id="UP001516464">
    <property type="component" value="Unassembled WGS sequence"/>
</dbReference>
<evidence type="ECO:0008006" key="3">
    <source>
        <dbReference type="Google" id="ProtNLM"/>
    </source>
</evidence>
<accession>A0ABQ7HXM0</accession>
<name>A0ABQ7HXM0_9MICR</name>
<evidence type="ECO:0000313" key="2">
    <source>
        <dbReference type="Proteomes" id="UP001516464"/>
    </source>
</evidence>
<evidence type="ECO:0000313" key="1">
    <source>
        <dbReference type="EMBL" id="KAF7682861.1"/>
    </source>
</evidence>